<dbReference type="Proteomes" id="UP000006727">
    <property type="component" value="Chromosome 5"/>
</dbReference>
<protein>
    <submittedName>
        <fullName evidence="1 2">Uncharacterized protein</fullName>
    </submittedName>
</protein>
<dbReference type="AlphaFoldDB" id="A0A2K1KLA0"/>
<reference evidence="1 3" key="1">
    <citation type="journal article" date="2008" name="Science">
        <title>The Physcomitrella genome reveals evolutionary insights into the conquest of land by plants.</title>
        <authorList>
            <person name="Rensing S."/>
            <person name="Lang D."/>
            <person name="Zimmer A."/>
            <person name="Terry A."/>
            <person name="Salamov A."/>
            <person name="Shapiro H."/>
            <person name="Nishiyama T."/>
            <person name="Perroud P.-F."/>
            <person name="Lindquist E."/>
            <person name="Kamisugi Y."/>
            <person name="Tanahashi T."/>
            <person name="Sakakibara K."/>
            <person name="Fujita T."/>
            <person name="Oishi K."/>
            <person name="Shin-I T."/>
            <person name="Kuroki Y."/>
            <person name="Toyoda A."/>
            <person name="Suzuki Y."/>
            <person name="Hashimoto A."/>
            <person name="Yamaguchi K."/>
            <person name="Sugano A."/>
            <person name="Kohara Y."/>
            <person name="Fujiyama A."/>
            <person name="Anterola A."/>
            <person name="Aoki S."/>
            <person name="Ashton N."/>
            <person name="Barbazuk W.B."/>
            <person name="Barker E."/>
            <person name="Bennetzen J."/>
            <person name="Bezanilla M."/>
            <person name="Blankenship R."/>
            <person name="Cho S.H."/>
            <person name="Dutcher S."/>
            <person name="Estelle M."/>
            <person name="Fawcett J.A."/>
            <person name="Gundlach H."/>
            <person name="Hanada K."/>
            <person name="Heyl A."/>
            <person name="Hicks K.A."/>
            <person name="Hugh J."/>
            <person name="Lohr M."/>
            <person name="Mayer K."/>
            <person name="Melkozernov A."/>
            <person name="Murata T."/>
            <person name="Nelson D."/>
            <person name="Pils B."/>
            <person name="Prigge M."/>
            <person name="Reiss B."/>
            <person name="Renner T."/>
            <person name="Rombauts S."/>
            <person name="Rushton P."/>
            <person name="Sanderfoot A."/>
            <person name="Schween G."/>
            <person name="Shiu S.-H."/>
            <person name="Stueber K."/>
            <person name="Theodoulou F.L."/>
            <person name="Tu H."/>
            <person name="Van de Peer Y."/>
            <person name="Verrier P.J."/>
            <person name="Waters E."/>
            <person name="Wood A."/>
            <person name="Yang L."/>
            <person name="Cove D."/>
            <person name="Cuming A."/>
            <person name="Hasebe M."/>
            <person name="Lucas S."/>
            <person name="Mishler D.B."/>
            <person name="Reski R."/>
            <person name="Grigoriev I."/>
            <person name="Quatrano R.S."/>
            <person name="Boore J.L."/>
        </authorList>
    </citation>
    <scope>NUCLEOTIDE SEQUENCE [LARGE SCALE GENOMIC DNA]</scope>
    <source>
        <strain evidence="2 3">cv. Gransden 2004</strain>
    </source>
</reference>
<evidence type="ECO:0000313" key="3">
    <source>
        <dbReference type="Proteomes" id="UP000006727"/>
    </source>
</evidence>
<dbReference type="PaxDb" id="3218-PP1S390_17V6.1"/>
<reference evidence="1 3" key="2">
    <citation type="journal article" date="2018" name="Plant J.">
        <title>The Physcomitrella patens chromosome-scale assembly reveals moss genome structure and evolution.</title>
        <authorList>
            <person name="Lang D."/>
            <person name="Ullrich K.K."/>
            <person name="Murat F."/>
            <person name="Fuchs J."/>
            <person name="Jenkins J."/>
            <person name="Haas F.B."/>
            <person name="Piednoel M."/>
            <person name="Gundlach H."/>
            <person name="Van Bel M."/>
            <person name="Meyberg R."/>
            <person name="Vives C."/>
            <person name="Morata J."/>
            <person name="Symeonidi A."/>
            <person name="Hiss M."/>
            <person name="Muchero W."/>
            <person name="Kamisugi Y."/>
            <person name="Saleh O."/>
            <person name="Blanc G."/>
            <person name="Decker E.L."/>
            <person name="van Gessel N."/>
            <person name="Grimwood J."/>
            <person name="Hayes R.D."/>
            <person name="Graham S.W."/>
            <person name="Gunter L.E."/>
            <person name="McDaniel S.F."/>
            <person name="Hoernstein S.N.W."/>
            <person name="Larsson A."/>
            <person name="Li F.W."/>
            <person name="Perroud P.F."/>
            <person name="Phillips J."/>
            <person name="Ranjan P."/>
            <person name="Rokshar D.S."/>
            <person name="Rothfels C.J."/>
            <person name="Schneider L."/>
            <person name="Shu S."/>
            <person name="Stevenson D.W."/>
            <person name="Thummler F."/>
            <person name="Tillich M."/>
            <person name="Villarreal Aguilar J.C."/>
            <person name="Widiez T."/>
            <person name="Wong G.K."/>
            <person name="Wymore A."/>
            <person name="Zhang Y."/>
            <person name="Zimmer A.D."/>
            <person name="Quatrano R.S."/>
            <person name="Mayer K.F.X."/>
            <person name="Goodstein D."/>
            <person name="Casacuberta J.M."/>
            <person name="Vandepoele K."/>
            <person name="Reski R."/>
            <person name="Cuming A.C."/>
            <person name="Tuskan G.A."/>
            <person name="Maumus F."/>
            <person name="Salse J."/>
            <person name="Schmutz J."/>
            <person name="Rensing S.A."/>
        </authorList>
    </citation>
    <scope>NUCLEOTIDE SEQUENCE [LARGE SCALE GENOMIC DNA]</scope>
    <source>
        <strain evidence="2 3">cv. Gransden 2004</strain>
    </source>
</reference>
<keyword evidence="3" id="KW-1185">Reference proteome</keyword>
<evidence type="ECO:0000313" key="2">
    <source>
        <dbReference type="EnsemblPlants" id="Pp3c5_27380V3.1"/>
    </source>
</evidence>
<reference evidence="2" key="3">
    <citation type="submission" date="2020-12" db="UniProtKB">
        <authorList>
            <consortium name="EnsemblPlants"/>
        </authorList>
    </citation>
    <scope>IDENTIFICATION</scope>
</reference>
<evidence type="ECO:0000313" key="1">
    <source>
        <dbReference type="EMBL" id="PNR54558.1"/>
    </source>
</evidence>
<proteinExistence type="predicted"/>
<organism evidence="1">
    <name type="scientific">Physcomitrium patens</name>
    <name type="common">Spreading-leaved earth moss</name>
    <name type="synonym">Physcomitrella patens</name>
    <dbReference type="NCBI Taxonomy" id="3218"/>
    <lineage>
        <taxon>Eukaryota</taxon>
        <taxon>Viridiplantae</taxon>
        <taxon>Streptophyta</taxon>
        <taxon>Embryophyta</taxon>
        <taxon>Bryophyta</taxon>
        <taxon>Bryophytina</taxon>
        <taxon>Bryopsida</taxon>
        <taxon>Funariidae</taxon>
        <taxon>Funariales</taxon>
        <taxon>Funariaceae</taxon>
        <taxon>Physcomitrium</taxon>
    </lineage>
</organism>
<accession>A0A2K1KLA0</accession>
<name>A0A2K1KLA0_PHYPA</name>
<dbReference type="InParanoid" id="A0A2K1KLA0"/>
<dbReference type="Gramene" id="Pp3c5_27380V3.1">
    <property type="protein sequence ID" value="Pp3c5_27380V3.1"/>
    <property type="gene ID" value="Pp3c5_27380"/>
</dbReference>
<sequence>MVTNMEKHAKFHPTIPSEGEKLPSGYVWSRTGFLLHMEVLEVYVDHVVKKEIEHLQKHAVVAYFVGETHTTPPMRNNDSVSHWKRGSVGVLSCLSRMEQVPFLS</sequence>
<dbReference type="EMBL" id="ABEU02000005">
    <property type="protein sequence ID" value="PNR54558.1"/>
    <property type="molecule type" value="Genomic_DNA"/>
</dbReference>
<dbReference type="EnsemblPlants" id="Pp3c5_27380V3.1">
    <property type="protein sequence ID" value="Pp3c5_27380V3.1"/>
    <property type="gene ID" value="Pp3c5_27380"/>
</dbReference>
<gene>
    <name evidence="1" type="ORF">PHYPA_008235</name>
</gene>